<gene>
    <name evidence="1" type="ORF">NCTC10376_01020</name>
</gene>
<sequence>MIKTFLTLDELLTSLSILEPNEWIYTEITTWNSYPEQAVFYYIPWDYIQELPDDEIYLDDEDMEMPKAVEDKNLWGWMVVCDLVLFYQIQQAEQKTLQWIIEEINYYREYDAYRCLS</sequence>
<dbReference type="RefSeq" id="WP_087802996.1">
    <property type="nucleotide sequence ID" value="NZ_CP195195.1"/>
</dbReference>
<dbReference type="EMBL" id="UGTW01000001">
    <property type="protein sequence ID" value="SUC15181.1"/>
    <property type="molecule type" value="Genomic_DNA"/>
</dbReference>
<dbReference type="Proteomes" id="UP000254331">
    <property type="component" value="Unassembled WGS sequence"/>
</dbReference>
<dbReference type="AlphaFoldDB" id="A0A379F6I2"/>
<evidence type="ECO:0000313" key="1">
    <source>
        <dbReference type="EMBL" id="SUC15181.1"/>
    </source>
</evidence>
<proteinExistence type="predicted"/>
<accession>A0A379F6I2</accession>
<evidence type="ECO:0000313" key="2">
    <source>
        <dbReference type="Proteomes" id="UP000254331"/>
    </source>
</evidence>
<reference evidence="1 2" key="1">
    <citation type="submission" date="2018-06" db="EMBL/GenBank/DDBJ databases">
        <authorList>
            <consortium name="Pathogen Informatics"/>
            <person name="Doyle S."/>
        </authorList>
    </citation>
    <scope>NUCLEOTIDE SEQUENCE [LARGE SCALE GENOMIC DNA]</scope>
    <source>
        <strain evidence="1 2">NCTC10376</strain>
    </source>
</reference>
<protein>
    <submittedName>
        <fullName evidence="1">Uncharacterized protein</fullName>
    </submittedName>
</protein>
<name>A0A379F6I2_PROVU</name>
<organism evidence="1 2">
    <name type="scientific">Proteus vulgaris</name>
    <dbReference type="NCBI Taxonomy" id="585"/>
    <lineage>
        <taxon>Bacteria</taxon>
        <taxon>Pseudomonadati</taxon>
        <taxon>Pseudomonadota</taxon>
        <taxon>Gammaproteobacteria</taxon>
        <taxon>Enterobacterales</taxon>
        <taxon>Morganellaceae</taxon>
        <taxon>Proteus</taxon>
    </lineage>
</organism>